<dbReference type="GO" id="GO:0005737">
    <property type="term" value="C:cytoplasm"/>
    <property type="evidence" value="ECO:0007669"/>
    <property type="project" value="TreeGrafter"/>
</dbReference>
<dbReference type="Pfam" id="PF02752">
    <property type="entry name" value="Arrestin_C"/>
    <property type="match status" value="1"/>
</dbReference>
<feature type="domain" description="Arrestin C-terminal-like" evidence="3">
    <location>
        <begin position="174"/>
        <end position="304"/>
    </location>
</feature>
<dbReference type="Proteomes" id="UP000283509">
    <property type="component" value="Unassembled WGS sequence"/>
</dbReference>
<evidence type="ECO:0000259" key="3">
    <source>
        <dbReference type="SMART" id="SM01017"/>
    </source>
</evidence>
<dbReference type="InterPro" id="IPR050357">
    <property type="entry name" value="Arrestin_domain-protein"/>
</dbReference>
<dbReference type="STRING" id="6689.A0A3R7NW26"/>
<dbReference type="Gene3D" id="2.60.40.640">
    <property type="match status" value="2"/>
</dbReference>
<evidence type="ECO:0000313" key="4">
    <source>
        <dbReference type="EMBL" id="ROT68273.1"/>
    </source>
</evidence>
<dbReference type="InterPro" id="IPR014756">
    <property type="entry name" value="Ig_E-set"/>
</dbReference>
<name>A0A3R7NW26_PENVA</name>
<organism evidence="4 5">
    <name type="scientific">Penaeus vannamei</name>
    <name type="common">Whiteleg shrimp</name>
    <name type="synonym">Litopenaeus vannamei</name>
    <dbReference type="NCBI Taxonomy" id="6689"/>
    <lineage>
        <taxon>Eukaryota</taxon>
        <taxon>Metazoa</taxon>
        <taxon>Ecdysozoa</taxon>
        <taxon>Arthropoda</taxon>
        <taxon>Crustacea</taxon>
        <taxon>Multicrustacea</taxon>
        <taxon>Malacostraca</taxon>
        <taxon>Eumalacostraca</taxon>
        <taxon>Eucarida</taxon>
        <taxon>Decapoda</taxon>
        <taxon>Dendrobranchiata</taxon>
        <taxon>Penaeoidea</taxon>
        <taxon>Penaeidae</taxon>
        <taxon>Penaeus</taxon>
    </lineage>
</organism>
<accession>A0A3R7NW26</accession>
<dbReference type="SUPFAM" id="SSF81296">
    <property type="entry name" value="E set domains"/>
    <property type="match status" value="2"/>
</dbReference>
<dbReference type="InterPro" id="IPR014752">
    <property type="entry name" value="Arrestin-like_C"/>
</dbReference>
<dbReference type="SMART" id="SM01017">
    <property type="entry name" value="Arrestin_C"/>
    <property type="match status" value="1"/>
</dbReference>
<evidence type="ECO:0000256" key="2">
    <source>
        <dbReference type="SAM" id="MobiDB-lite"/>
    </source>
</evidence>
<proteinExistence type="inferred from homology"/>
<dbReference type="AlphaFoldDB" id="A0A3R7NW26"/>
<dbReference type="GO" id="GO:0015031">
    <property type="term" value="P:protein transport"/>
    <property type="evidence" value="ECO:0007669"/>
    <property type="project" value="TreeGrafter"/>
</dbReference>
<protein>
    <submittedName>
        <fullName evidence="4">Putative arrestin domain-containing protein 3-like</fullName>
    </submittedName>
</protein>
<reference evidence="4 5" key="1">
    <citation type="submission" date="2018-04" db="EMBL/GenBank/DDBJ databases">
        <authorList>
            <person name="Zhang X."/>
            <person name="Yuan J."/>
            <person name="Li F."/>
            <person name="Xiang J."/>
        </authorList>
    </citation>
    <scope>NUCLEOTIDE SEQUENCE [LARGE SCALE GENOMIC DNA]</scope>
    <source>
        <tissue evidence="4">Muscle</tissue>
    </source>
</reference>
<comment type="similarity">
    <text evidence="1">Belongs to the arrestin family.</text>
</comment>
<dbReference type="Pfam" id="PF00339">
    <property type="entry name" value="Arrestin_N"/>
    <property type="match status" value="1"/>
</dbReference>
<evidence type="ECO:0000256" key="1">
    <source>
        <dbReference type="ARBA" id="ARBA00005298"/>
    </source>
</evidence>
<keyword evidence="5" id="KW-1185">Reference proteome</keyword>
<dbReference type="PANTHER" id="PTHR11188:SF176">
    <property type="entry name" value="ARRESTIN DOMAIN-CONTAINING PROTEIN 1"/>
    <property type="match status" value="1"/>
</dbReference>
<evidence type="ECO:0000313" key="5">
    <source>
        <dbReference type="Proteomes" id="UP000283509"/>
    </source>
</evidence>
<dbReference type="EMBL" id="QCYY01002697">
    <property type="protein sequence ID" value="ROT68273.1"/>
    <property type="molecule type" value="Genomic_DNA"/>
</dbReference>
<reference evidence="4 5" key="2">
    <citation type="submission" date="2019-01" db="EMBL/GenBank/DDBJ databases">
        <title>The decoding of complex shrimp genome reveals the adaptation for benthos swimmer, frequently molting mechanism and breeding impact on genome.</title>
        <authorList>
            <person name="Sun Y."/>
            <person name="Gao Y."/>
            <person name="Yu Y."/>
        </authorList>
    </citation>
    <scope>NUCLEOTIDE SEQUENCE [LARGE SCALE GENOMIC DNA]</scope>
    <source>
        <tissue evidence="4">Muscle</tissue>
    </source>
</reference>
<dbReference type="InterPro" id="IPR011022">
    <property type="entry name" value="Arrestin_C-like"/>
</dbReference>
<dbReference type="OrthoDB" id="2333384at2759"/>
<dbReference type="InterPro" id="IPR011021">
    <property type="entry name" value="Arrestin-like_N"/>
</dbReference>
<comment type="caution">
    <text evidence="4">The sequence shown here is derived from an EMBL/GenBank/DDBJ whole genome shotgun (WGS) entry which is preliminary data.</text>
</comment>
<gene>
    <name evidence="4" type="ORF">C7M84_013594</name>
</gene>
<dbReference type="PANTHER" id="PTHR11188">
    <property type="entry name" value="ARRESTIN DOMAIN CONTAINING PROTEIN"/>
    <property type="match status" value="1"/>
</dbReference>
<feature type="region of interest" description="Disordered" evidence="2">
    <location>
        <begin position="428"/>
        <end position="454"/>
    </location>
</feature>
<sequence length="454" mass="49778">MPTGLSLCLDNVAGVFFPGQTITGQLTVQTTKEKTFKEISVKFKGFSKVHWTERRTERRNGKNVSKTVHYRSSEEYYSSSYRVWGNGSESQLPPGTHNFNFTFVLPLNIPSSFESETGQVRHLCKAKIDVPWGFDKTSTQPYSVNSLYDLNTDPVAKHPIQCNEHKYLCCLWCKSGPLSMVLRVSRSGYVPGEKILINAECSNKTNSVVNYTEANIHQIIKFHAQGKTKTIDRKVAQIKKEAIPEGDDYIWSEVGLVVPPLPPSKLQFCNNIEIDYKFKFKVCPSGCHGNLDHEVPLIIGSIPLRENFTLFQPAAPFQPLPLPSTSYPTPMPPIAPSAPIGGAAPPAGFNISPYNPNIPPAQPGFVAPTAPVFPGVLNYPDLPPPSYNECMFGATGIADDSDDESGGKFAPKYASYNLSKGMAAAPPPYNESMLPPEMNNENAAFIPGGMSGQP</sequence>